<evidence type="ECO:0000256" key="2">
    <source>
        <dbReference type="ARBA" id="ARBA00022801"/>
    </source>
</evidence>
<dbReference type="GO" id="GO:0043418">
    <property type="term" value="P:homocysteine catabolic process"/>
    <property type="evidence" value="ECO:0007669"/>
    <property type="project" value="TreeGrafter"/>
</dbReference>
<dbReference type="Pfam" id="PF03051">
    <property type="entry name" value="Peptidase_C1_2"/>
    <property type="match status" value="2"/>
</dbReference>
<evidence type="ECO:0000256" key="4">
    <source>
        <dbReference type="PIRNR" id="PIRNR005700"/>
    </source>
</evidence>
<dbReference type="InterPro" id="IPR000169">
    <property type="entry name" value="Pept_cys_AS"/>
</dbReference>
<keyword evidence="2 4" id="KW-0378">Hydrolase</keyword>
<dbReference type="Gene3D" id="3.90.70.10">
    <property type="entry name" value="Cysteine proteinases"/>
    <property type="match status" value="1"/>
</dbReference>
<dbReference type="PANTHER" id="PTHR10363:SF2">
    <property type="entry name" value="BLEOMYCIN HYDROLASE"/>
    <property type="match status" value="1"/>
</dbReference>
<keyword evidence="6" id="KW-0732">Signal</keyword>
<dbReference type="SUPFAM" id="SSF54001">
    <property type="entry name" value="Cysteine proteinases"/>
    <property type="match status" value="1"/>
</dbReference>
<evidence type="ECO:0000313" key="8">
    <source>
        <dbReference type="EMBL" id="RGK54933.1"/>
    </source>
</evidence>
<dbReference type="GO" id="GO:0006508">
    <property type="term" value="P:proteolysis"/>
    <property type="evidence" value="ECO:0007669"/>
    <property type="project" value="UniProtKB-KW"/>
</dbReference>
<gene>
    <name evidence="8" type="ORF">DXD04_09730</name>
</gene>
<feature type="active site" evidence="5">
    <location>
        <position position="328"/>
    </location>
</feature>
<evidence type="ECO:0000256" key="1">
    <source>
        <dbReference type="ARBA" id="ARBA00022670"/>
    </source>
</evidence>
<keyword evidence="3 4" id="KW-0788">Thiol protease</keyword>
<organism evidence="8 9">
    <name type="scientific">Phocaeicola plebeius</name>
    <dbReference type="NCBI Taxonomy" id="310297"/>
    <lineage>
        <taxon>Bacteria</taxon>
        <taxon>Pseudomonadati</taxon>
        <taxon>Bacteroidota</taxon>
        <taxon>Bacteroidia</taxon>
        <taxon>Bacteroidales</taxon>
        <taxon>Bacteroidaceae</taxon>
        <taxon>Phocaeicola</taxon>
    </lineage>
</organism>
<sequence length="395" mass="45148">MKTVTFISALLLASATLQAQPKAEGYQFTTVVNQKVTPVKNQAATGTCWCFATTSFIEAELLRQGKGEFDLSEMYIVRQKYMNQLNDNYLRHGKGNIGQGSISPSWFTAFTQVGIVPEEVYSGINYNSPTHNHKELASYMEVIAEKAVQMRQRSPEYDKLIKSLFDIYMGELPEKFTYKGKEYTPQSFAQSLDIHPEDYVMLTSFTHKPYYQAFEVEIPDNWEHAKMYNLPLDEMMEATDYALKNGYTVCWDGDVSEKGFSFKHGVAINPETGKTEDLKDTDFARWQGMDAQERLNEAFKFEYPCPEVKVTPEIRQKGYESFVTTDDHLMHLTGIAKDQNGTKYYITKNSWGTDRNDFGGYLNMSESYVRAKTIYVLVHKGALSKDMKKKLGLAD</sequence>
<keyword evidence="4 8" id="KW-0031">Aminopeptidase</keyword>
<feature type="active site" evidence="5">
    <location>
        <position position="48"/>
    </location>
</feature>
<dbReference type="PROSITE" id="PS00139">
    <property type="entry name" value="THIOL_PROTEASE_CYS"/>
    <property type="match status" value="1"/>
</dbReference>
<dbReference type="GO" id="GO:0005737">
    <property type="term" value="C:cytoplasm"/>
    <property type="evidence" value="ECO:0007669"/>
    <property type="project" value="TreeGrafter"/>
</dbReference>
<dbReference type="InterPro" id="IPR004134">
    <property type="entry name" value="Peptidase_C1B"/>
</dbReference>
<evidence type="ECO:0000256" key="5">
    <source>
        <dbReference type="PIRSR" id="PIRSR005700-1"/>
    </source>
</evidence>
<keyword evidence="1 4" id="KW-0645">Protease</keyword>
<dbReference type="InterPro" id="IPR000668">
    <property type="entry name" value="Peptidase_C1A_C"/>
</dbReference>
<dbReference type="Proteomes" id="UP000260862">
    <property type="component" value="Unassembled WGS sequence"/>
</dbReference>
<dbReference type="InterPro" id="IPR038765">
    <property type="entry name" value="Papain-like_cys_pep_sf"/>
</dbReference>
<feature type="signal peptide" evidence="6">
    <location>
        <begin position="1"/>
        <end position="19"/>
    </location>
</feature>
<comment type="caution">
    <text evidence="8">The sequence shown here is derived from an EMBL/GenBank/DDBJ whole genome shotgun (WGS) entry which is preliminary data.</text>
</comment>
<dbReference type="GO" id="GO:0009636">
    <property type="term" value="P:response to toxic substance"/>
    <property type="evidence" value="ECO:0007669"/>
    <property type="project" value="TreeGrafter"/>
</dbReference>
<dbReference type="PIRSF" id="PIRSF005700">
    <property type="entry name" value="PepC"/>
    <property type="match status" value="1"/>
</dbReference>
<keyword evidence="9" id="KW-1185">Reference proteome</keyword>
<evidence type="ECO:0000256" key="6">
    <source>
        <dbReference type="SAM" id="SignalP"/>
    </source>
</evidence>
<name>A0A3E4MZ00_9BACT</name>
<accession>A0A3E4MZ00</accession>
<protein>
    <recommendedName>
        <fullName evidence="4">Aminopeptidase</fullName>
    </recommendedName>
</protein>
<dbReference type="PANTHER" id="PTHR10363">
    <property type="entry name" value="BLEOMYCIN HYDROLASE"/>
    <property type="match status" value="1"/>
</dbReference>
<dbReference type="Pfam" id="PF00112">
    <property type="entry name" value="Peptidase_C1"/>
    <property type="match status" value="1"/>
</dbReference>
<dbReference type="EMBL" id="QSQT01000016">
    <property type="protein sequence ID" value="RGK54933.1"/>
    <property type="molecule type" value="Genomic_DNA"/>
</dbReference>
<dbReference type="AlphaFoldDB" id="A0A3E4MZ00"/>
<comment type="similarity">
    <text evidence="4">Belongs to the peptidase C1 family.</text>
</comment>
<dbReference type="GO" id="GO:0070005">
    <property type="term" value="F:cysteine-type aminopeptidase activity"/>
    <property type="evidence" value="ECO:0007669"/>
    <property type="project" value="InterPro"/>
</dbReference>
<evidence type="ECO:0000313" key="9">
    <source>
        <dbReference type="Proteomes" id="UP000260862"/>
    </source>
</evidence>
<feature type="active site" evidence="5">
    <location>
        <position position="349"/>
    </location>
</feature>
<feature type="domain" description="Peptidase C1A papain C-terminal" evidence="7">
    <location>
        <begin position="34"/>
        <end position="130"/>
    </location>
</feature>
<feature type="chain" id="PRO_5017780975" description="Aminopeptidase" evidence="6">
    <location>
        <begin position="20"/>
        <end position="395"/>
    </location>
</feature>
<evidence type="ECO:0000256" key="3">
    <source>
        <dbReference type="ARBA" id="ARBA00022807"/>
    </source>
</evidence>
<proteinExistence type="inferred from homology"/>
<dbReference type="RefSeq" id="WP_117672961.1">
    <property type="nucleotide sequence ID" value="NZ_CABOGR010000016.1"/>
</dbReference>
<evidence type="ECO:0000259" key="7">
    <source>
        <dbReference type="Pfam" id="PF00112"/>
    </source>
</evidence>
<reference evidence="8 9" key="1">
    <citation type="submission" date="2018-08" db="EMBL/GenBank/DDBJ databases">
        <title>A genome reference for cultivated species of the human gut microbiota.</title>
        <authorList>
            <person name="Zou Y."/>
            <person name="Xue W."/>
            <person name="Luo G."/>
        </authorList>
    </citation>
    <scope>NUCLEOTIDE SEQUENCE [LARGE SCALE GENOMIC DNA]</scope>
    <source>
        <strain evidence="8 9">TF10-3AC</strain>
    </source>
</reference>